<dbReference type="Pfam" id="PF01842">
    <property type="entry name" value="ACT"/>
    <property type="match status" value="1"/>
</dbReference>
<evidence type="ECO:0000256" key="2">
    <source>
        <dbReference type="ARBA" id="ARBA00022801"/>
    </source>
</evidence>
<dbReference type="GO" id="GO:0008773">
    <property type="term" value="F:[protein-PII] uridylyltransferase activity"/>
    <property type="evidence" value="ECO:0007669"/>
    <property type="project" value="UniProtKB-EC"/>
</dbReference>
<evidence type="ECO:0000256" key="1">
    <source>
        <dbReference type="ARBA" id="ARBA00022679"/>
    </source>
</evidence>
<evidence type="ECO:0000259" key="3">
    <source>
        <dbReference type="PROSITE" id="PS51671"/>
    </source>
</evidence>
<dbReference type="PROSITE" id="PS51671">
    <property type="entry name" value="ACT"/>
    <property type="match status" value="2"/>
</dbReference>
<dbReference type="InterPro" id="IPR045865">
    <property type="entry name" value="ACT-like_dom_sf"/>
</dbReference>
<dbReference type="Pfam" id="PF08335">
    <property type="entry name" value="GlnD_UR_UTase"/>
    <property type="match status" value="1"/>
</dbReference>
<reference evidence="4" key="1">
    <citation type="submission" date="2018-06" db="EMBL/GenBank/DDBJ databases">
        <authorList>
            <person name="Zhirakovskaya E."/>
        </authorList>
    </citation>
    <scope>NUCLEOTIDE SEQUENCE</scope>
</reference>
<organism evidence="4">
    <name type="scientific">hydrothermal vent metagenome</name>
    <dbReference type="NCBI Taxonomy" id="652676"/>
    <lineage>
        <taxon>unclassified sequences</taxon>
        <taxon>metagenomes</taxon>
        <taxon>ecological metagenomes</taxon>
    </lineage>
</organism>
<accession>A0A3B0RPL9</accession>
<gene>
    <name evidence="4" type="ORF">MNBD_ALPHA05-2129</name>
</gene>
<dbReference type="SUPFAM" id="SSF55021">
    <property type="entry name" value="ACT-like"/>
    <property type="match status" value="2"/>
</dbReference>
<dbReference type="EC" id="2.7.7.59" evidence="4"/>
<dbReference type="HAMAP" id="MF_00277">
    <property type="entry name" value="PII_uridylyl_transf"/>
    <property type="match status" value="1"/>
</dbReference>
<dbReference type="GO" id="GO:0016787">
    <property type="term" value="F:hydrolase activity"/>
    <property type="evidence" value="ECO:0007669"/>
    <property type="project" value="UniProtKB-KW"/>
</dbReference>
<feature type="domain" description="ACT" evidence="3">
    <location>
        <begin position="610"/>
        <end position="685"/>
    </location>
</feature>
<keyword evidence="4" id="KW-0548">Nucleotidyltransferase</keyword>
<dbReference type="EMBL" id="UOEH01000032">
    <property type="protein sequence ID" value="VAV90198.1"/>
    <property type="molecule type" value="Genomic_DNA"/>
</dbReference>
<protein>
    <submittedName>
        <fullName evidence="4">[Protein-PII] uridylyltransferase / [Protein-PII]-UMP uridylyl-removing enzyme</fullName>
        <ecNumber evidence="4">2.7.7.59</ecNumber>
    </submittedName>
</protein>
<dbReference type="InterPro" id="IPR010043">
    <property type="entry name" value="UTase/UR"/>
</dbReference>
<name>A0A3B0RPL9_9ZZZZ</name>
<dbReference type="PANTHER" id="PTHR47320:SF1">
    <property type="entry name" value="BIFUNCTIONAL URIDYLYLTRANSFERASE_URIDYLYL-REMOVING ENZYME"/>
    <property type="match status" value="1"/>
</dbReference>
<proteinExistence type="inferred from homology"/>
<dbReference type="InterPro" id="IPR002912">
    <property type="entry name" value="ACT_dom"/>
</dbReference>
<dbReference type="SUPFAM" id="SSF81891">
    <property type="entry name" value="Poly A polymerase C-terminal region-like"/>
    <property type="match status" value="1"/>
</dbReference>
<keyword evidence="2" id="KW-0378">Hydrolase</keyword>
<feature type="domain" description="ACT" evidence="3">
    <location>
        <begin position="501"/>
        <end position="584"/>
    </location>
</feature>
<dbReference type="InterPro" id="IPR013546">
    <property type="entry name" value="PII_UdlTrfase/GS_AdlTrfase"/>
</dbReference>
<evidence type="ECO:0000313" key="4">
    <source>
        <dbReference type="EMBL" id="VAV90198.1"/>
    </source>
</evidence>
<sequence length="685" mass="76021">DIKEGKGALRDVQTIRWLYKYVYGGAIGAHKAIDKIMDASERRALQKAERFLWSVRVQLHDLHGRADERLTFDVQPEIAARLNYADRKNISAAERLMKHYFLNTVEVGRLTRILFAKLEEERAKRRPRLPALLPKELQSDEAPGKPNLRIRGGRLDFASAARARKTPRDFFRLFRAFSKKPKIDFHPDALAVIAEQTPTVTSDVRKDASIAALFEGILTKSSDTVRVLRVMTETGLLGKYIPAYGSIVGRIDYGLYRRFTLDEHVLRSIAVLARIRRGQLKDDHPIATKIIKNAETPLLYFLAMLLRESIWTLSDKSALQCEKLVQRIARRLGLSAEDAMLVGWGAANHLLMVRTAERRDLTEARAIENFAKSVGSCARLDLMLVLSVCHLRIVGWQSWDEVIRGQLTELYEASAAWFEGGDAALRDRLEARAAAARAQTKAQLSGWSEAEKEDFLSRLTDTMLRCVDPDIIVRFAHLAQAAQTDRADAAVTVTPRDGDIEAIIYADDRPGLLADIAGAVAASGLSVRIVQALTTADGKALDIFALQSPDGAPLEDLNLTRRLHSALLSAARKAPAKPPTLRRRIGDRRSIFSVAPAVRIEIDASQDATVVETEGLDRPGLLFELAAALADMDVSIVSAHIATYGERAVDAFYLCDRKRRKITDAAALKKIEKKLLSVLSSGSGQ</sequence>
<dbReference type="CDD" id="cd04900">
    <property type="entry name" value="ACT_UUR-like_1"/>
    <property type="match status" value="1"/>
</dbReference>
<feature type="non-terminal residue" evidence="4">
    <location>
        <position position="1"/>
    </location>
</feature>
<keyword evidence="1 4" id="KW-0808">Transferase</keyword>
<dbReference type="AlphaFoldDB" id="A0A3B0RPL9"/>
<dbReference type="PANTHER" id="PTHR47320">
    <property type="entry name" value="BIFUNCTIONAL URIDYLYLTRANSFERASE/URIDYLYL-REMOVING ENZYME"/>
    <property type="match status" value="1"/>
</dbReference>